<name>A0ABY1ZQX2_9GAMM</name>
<organism evidence="13 14">
    <name type="scientific">Marinobacter halodurans</name>
    <dbReference type="NCBI Taxonomy" id="2528979"/>
    <lineage>
        <taxon>Bacteria</taxon>
        <taxon>Pseudomonadati</taxon>
        <taxon>Pseudomonadota</taxon>
        <taxon>Gammaproteobacteria</taxon>
        <taxon>Pseudomonadales</taxon>
        <taxon>Marinobacteraceae</taxon>
        <taxon>Marinobacter</taxon>
    </lineage>
</organism>
<comment type="subcellular location">
    <subcellularLocation>
        <location evidence="2 12">Cell inner membrane</location>
        <topology evidence="2 12">Single-pass membrane protein</topology>
    </subcellularLocation>
</comment>
<evidence type="ECO:0000256" key="11">
    <source>
        <dbReference type="ARBA" id="ARBA00023136"/>
    </source>
</evidence>
<keyword evidence="9 12" id="KW-0201">Cytochrome c-type biogenesis</keyword>
<dbReference type="Proteomes" id="UP000313645">
    <property type="component" value="Unassembled WGS sequence"/>
</dbReference>
<evidence type="ECO:0000313" key="13">
    <source>
        <dbReference type="EMBL" id="TBW59411.1"/>
    </source>
</evidence>
<keyword evidence="10 12" id="KW-1133">Transmembrane helix</keyword>
<keyword evidence="11 12" id="KW-0472">Membrane</keyword>
<keyword evidence="8 12" id="KW-0812">Transmembrane</keyword>
<evidence type="ECO:0000256" key="12">
    <source>
        <dbReference type="RuleBase" id="RU363101"/>
    </source>
</evidence>
<dbReference type="PANTHER" id="PTHR37531:SF1">
    <property type="entry name" value="HEME EXPORTER PROTEIN D"/>
    <property type="match status" value="1"/>
</dbReference>
<keyword evidence="6 12" id="KW-1003">Cell membrane</keyword>
<dbReference type="InterPro" id="IPR052075">
    <property type="entry name" value="Heme_exporter_D"/>
</dbReference>
<dbReference type="RefSeq" id="WP_131477839.1">
    <property type="nucleotide sequence ID" value="NZ_SJDL01000001.1"/>
</dbReference>
<evidence type="ECO:0000313" key="14">
    <source>
        <dbReference type="Proteomes" id="UP000313645"/>
    </source>
</evidence>
<sequence>MAFDSLHDFWTMNGHGPYVWTCYGVFFLGMAALVVGSLIQRRRVIERQRWQLKMARRQASAVTPRTNEGIS</sequence>
<comment type="function">
    <text evidence="1 12">Required for the export of heme to the periplasm for the biogenesis of c-type cytochromes.</text>
</comment>
<proteinExistence type="inferred from homology"/>
<evidence type="ECO:0000256" key="2">
    <source>
        <dbReference type="ARBA" id="ARBA00004377"/>
    </source>
</evidence>
<evidence type="ECO:0000256" key="4">
    <source>
        <dbReference type="ARBA" id="ARBA00016461"/>
    </source>
</evidence>
<dbReference type="PANTHER" id="PTHR37531">
    <property type="entry name" value="HEME EXPORTER PROTEIN D"/>
    <property type="match status" value="1"/>
</dbReference>
<evidence type="ECO:0000256" key="9">
    <source>
        <dbReference type="ARBA" id="ARBA00022748"/>
    </source>
</evidence>
<dbReference type="Pfam" id="PF04995">
    <property type="entry name" value="CcmD"/>
    <property type="match status" value="1"/>
</dbReference>
<evidence type="ECO:0000256" key="8">
    <source>
        <dbReference type="ARBA" id="ARBA00022692"/>
    </source>
</evidence>
<feature type="transmembrane region" description="Helical" evidence="12">
    <location>
        <begin position="18"/>
        <end position="39"/>
    </location>
</feature>
<keyword evidence="14" id="KW-1185">Reference proteome</keyword>
<dbReference type="NCBIfam" id="TIGR03141">
    <property type="entry name" value="cytochro_ccmD"/>
    <property type="match status" value="1"/>
</dbReference>
<reference evidence="13 14" key="1">
    <citation type="submission" date="2019-02" db="EMBL/GenBank/DDBJ databases">
        <title>Marinobacter halodurans sp. nov., a marine bacterium isolated from sea tidal flat.</title>
        <authorList>
            <person name="Yoo Y."/>
            <person name="Lee D.W."/>
            <person name="Kim B.S."/>
            <person name="Kim J.-J."/>
        </authorList>
    </citation>
    <scope>NUCLEOTIDE SEQUENCE [LARGE SCALE GENOMIC DNA]</scope>
    <source>
        <strain evidence="13 14">YJ-S3-2</strain>
    </source>
</reference>
<dbReference type="InterPro" id="IPR007078">
    <property type="entry name" value="Haem_export_protD_CcmD"/>
</dbReference>
<comment type="caution">
    <text evidence="13">The sequence shown here is derived from an EMBL/GenBank/DDBJ whole genome shotgun (WGS) entry which is preliminary data.</text>
</comment>
<comment type="similarity">
    <text evidence="3 12">Belongs to the CcmD/CycX/HelD family.</text>
</comment>
<gene>
    <name evidence="13" type="primary">ccmD</name>
    <name evidence="13" type="ORF">EZI54_00170</name>
</gene>
<evidence type="ECO:0000256" key="5">
    <source>
        <dbReference type="ARBA" id="ARBA00022448"/>
    </source>
</evidence>
<keyword evidence="7 12" id="KW-0997">Cell inner membrane</keyword>
<accession>A0ABY1ZQX2</accession>
<evidence type="ECO:0000256" key="1">
    <source>
        <dbReference type="ARBA" id="ARBA00002442"/>
    </source>
</evidence>
<evidence type="ECO:0000256" key="3">
    <source>
        <dbReference type="ARBA" id="ARBA00008741"/>
    </source>
</evidence>
<evidence type="ECO:0000256" key="6">
    <source>
        <dbReference type="ARBA" id="ARBA00022475"/>
    </source>
</evidence>
<evidence type="ECO:0000256" key="10">
    <source>
        <dbReference type="ARBA" id="ARBA00022989"/>
    </source>
</evidence>
<protein>
    <recommendedName>
        <fullName evidence="4 12">Heme exporter protein D</fullName>
    </recommendedName>
</protein>
<keyword evidence="5 12" id="KW-0813">Transport</keyword>
<evidence type="ECO:0000256" key="7">
    <source>
        <dbReference type="ARBA" id="ARBA00022519"/>
    </source>
</evidence>
<dbReference type="EMBL" id="SJDL01000001">
    <property type="protein sequence ID" value="TBW59411.1"/>
    <property type="molecule type" value="Genomic_DNA"/>
</dbReference>